<dbReference type="EMBL" id="FWZX01000014">
    <property type="protein sequence ID" value="SMF40242.1"/>
    <property type="molecule type" value="Genomic_DNA"/>
</dbReference>
<organism evidence="1 2">
    <name type="scientific">Tistlia consotensis USBA 355</name>
    <dbReference type="NCBI Taxonomy" id="560819"/>
    <lineage>
        <taxon>Bacteria</taxon>
        <taxon>Pseudomonadati</taxon>
        <taxon>Pseudomonadota</taxon>
        <taxon>Alphaproteobacteria</taxon>
        <taxon>Rhodospirillales</taxon>
        <taxon>Rhodovibrionaceae</taxon>
        <taxon>Tistlia</taxon>
    </lineage>
</organism>
<accession>A0A1Y6C185</accession>
<keyword evidence="2" id="KW-1185">Reference proteome</keyword>
<protein>
    <submittedName>
        <fullName evidence="1">Uncharacterized protein</fullName>
    </submittedName>
</protein>
<evidence type="ECO:0000313" key="1">
    <source>
        <dbReference type="EMBL" id="SMF40242.1"/>
    </source>
</evidence>
<gene>
    <name evidence="1" type="ORF">SAMN05428998_1143</name>
</gene>
<name>A0A1Y6C185_9PROT</name>
<proteinExistence type="predicted"/>
<dbReference type="RefSeq" id="WP_085123832.1">
    <property type="nucleotide sequence ID" value="NZ_FWZX01000014.1"/>
</dbReference>
<dbReference type="AlphaFoldDB" id="A0A1Y6C185"/>
<evidence type="ECO:0000313" key="2">
    <source>
        <dbReference type="Proteomes" id="UP000192917"/>
    </source>
</evidence>
<sequence>MPTTSNLPPRLGLRHGRVAKERHLQLTETSTEALRLSGLAYQLWCQRPVSDAVLINRAIRLLGSHATELLRHGDQDAINAELTALHAARG</sequence>
<dbReference type="STRING" id="560819.SAMN05428998_1143"/>
<reference evidence="1 2" key="1">
    <citation type="submission" date="2017-04" db="EMBL/GenBank/DDBJ databases">
        <authorList>
            <person name="Afonso C.L."/>
            <person name="Miller P.J."/>
            <person name="Scott M.A."/>
            <person name="Spackman E."/>
            <person name="Goraichik I."/>
            <person name="Dimitrov K.M."/>
            <person name="Suarez D.L."/>
            <person name="Swayne D.E."/>
        </authorList>
    </citation>
    <scope>NUCLEOTIDE SEQUENCE [LARGE SCALE GENOMIC DNA]</scope>
    <source>
        <strain evidence="1 2">USBA 355</strain>
    </source>
</reference>
<dbReference type="Proteomes" id="UP000192917">
    <property type="component" value="Unassembled WGS sequence"/>
</dbReference>